<evidence type="ECO:0000256" key="4">
    <source>
        <dbReference type="ARBA" id="ARBA00022655"/>
    </source>
</evidence>
<reference evidence="9 10" key="1">
    <citation type="journal article" date="2016" name="Nat. Commun.">
        <title>Thousands of microbial genomes shed light on interconnected biogeochemical processes in an aquifer system.</title>
        <authorList>
            <person name="Anantharaman K."/>
            <person name="Brown C.T."/>
            <person name="Hug L.A."/>
            <person name="Sharon I."/>
            <person name="Castelle C.J."/>
            <person name="Probst A.J."/>
            <person name="Thomas B.C."/>
            <person name="Singh A."/>
            <person name="Wilkins M.J."/>
            <person name="Karaoz U."/>
            <person name="Brodie E.L."/>
            <person name="Williams K.H."/>
            <person name="Hubbard S.S."/>
            <person name="Banfield J.F."/>
        </authorList>
    </citation>
    <scope>NUCLEOTIDE SEQUENCE [LARGE SCALE GENOMIC DNA]</scope>
</reference>
<evidence type="ECO:0000256" key="2">
    <source>
        <dbReference type="ARBA" id="ARBA00009256"/>
    </source>
</evidence>
<dbReference type="GO" id="GO:0005524">
    <property type="term" value="F:ATP binding"/>
    <property type="evidence" value="ECO:0007669"/>
    <property type="project" value="UniProtKB-KW"/>
</dbReference>
<dbReference type="EMBL" id="MFNF01000027">
    <property type="protein sequence ID" value="OGH01912.1"/>
    <property type="molecule type" value="Genomic_DNA"/>
</dbReference>
<dbReference type="Gene3D" id="3.40.50.620">
    <property type="entry name" value="HUPs"/>
    <property type="match status" value="1"/>
</dbReference>
<evidence type="ECO:0000256" key="5">
    <source>
        <dbReference type="ARBA" id="ARBA00022741"/>
    </source>
</evidence>
<keyword evidence="6 8" id="KW-0067">ATP-binding</keyword>
<dbReference type="NCBIfam" id="TIGR00125">
    <property type="entry name" value="cyt_tran_rel"/>
    <property type="match status" value="1"/>
</dbReference>
<dbReference type="GO" id="GO:0004592">
    <property type="term" value="F:pantoate-beta-alanine ligase activity"/>
    <property type="evidence" value="ECO:0007669"/>
    <property type="project" value="UniProtKB-UniRule"/>
</dbReference>
<comment type="similarity">
    <text evidence="2 8">Belongs to the pantothenate synthetase family.</text>
</comment>
<evidence type="ECO:0000313" key="9">
    <source>
        <dbReference type="EMBL" id="OGH01912.1"/>
    </source>
</evidence>
<comment type="pathway">
    <text evidence="1 8">Cofactor biosynthesis; (R)-pantothenate biosynthesis; (R)-pantothenate from (R)-pantoate and beta-alanine: step 1/1.</text>
</comment>
<feature type="binding site" evidence="8">
    <location>
        <begin position="28"/>
        <end position="35"/>
    </location>
    <ligand>
        <name>ATP</name>
        <dbReference type="ChEBI" id="CHEBI:30616"/>
    </ligand>
</feature>
<gene>
    <name evidence="8" type="primary">panC</name>
    <name evidence="9" type="ORF">A2557_04875</name>
</gene>
<keyword evidence="8" id="KW-0963">Cytoplasm</keyword>
<dbReference type="HAMAP" id="MF_00158">
    <property type="entry name" value="PanC"/>
    <property type="match status" value="1"/>
</dbReference>
<feature type="binding site" evidence="8">
    <location>
        <position position="59"/>
    </location>
    <ligand>
        <name>beta-alanine</name>
        <dbReference type="ChEBI" id="CHEBI:57966"/>
    </ligand>
</feature>
<evidence type="ECO:0000256" key="6">
    <source>
        <dbReference type="ARBA" id="ARBA00022840"/>
    </source>
</evidence>
<comment type="subcellular location">
    <subcellularLocation>
        <location evidence="8">Cytoplasm</location>
    </subcellularLocation>
</comment>
<comment type="catalytic activity">
    <reaction evidence="7 8">
        <text>(R)-pantoate + beta-alanine + ATP = (R)-pantothenate + AMP + diphosphate + H(+)</text>
        <dbReference type="Rhea" id="RHEA:10912"/>
        <dbReference type="ChEBI" id="CHEBI:15378"/>
        <dbReference type="ChEBI" id="CHEBI:15980"/>
        <dbReference type="ChEBI" id="CHEBI:29032"/>
        <dbReference type="ChEBI" id="CHEBI:30616"/>
        <dbReference type="ChEBI" id="CHEBI:33019"/>
        <dbReference type="ChEBI" id="CHEBI:57966"/>
        <dbReference type="ChEBI" id="CHEBI:456215"/>
        <dbReference type="EC" id="6.3.2.1"/>
    </reaction>
</comment>
<comment type="miscellaneous">
    <text evidence="8">The reaction proceeds by a bi uni uni bi ping pong mechanism.</text>
</comment>
<dbReference type="Proteomes" id="UP000177583">
    <property type="component" value="Unassembled WGS sequence"/>
</dbReference>
<feature type="binding site" evidence="8">
    <location>
        <begin position="145"/>
        <end position="148"/>
    </location>
    <ligand>
        <name>ATP</name>
        <dbReference type="ChEBI" id="CHEBI:30616"/>
    </ligand>
</feature>
<feature type="binding site" evidence="8">
    <location>
        <begin position="182"/>
        <end position="185"/>
    </location>
    <ligand>
        <name>ATP</name>
        <dbReference type="ChEBI" id="CHEBI:30616"/>
    </ligand>
</feature>
<protein>
    <recommendedName>
        <fullName evidence="8">Pantothenate synthetase</fullName>
        <shortName evidence="8">PS</shortName>
        <ecNumber evidence="8">6.3.2.1</ecNumber>
    </recommendedName>
    <alternativeName>
        <fullName evidence="8">Pantoate--beta-alanine ligase</fullName>
    </alternativeName>
    <alternativeName>
        <fullName evidence="8">Pantoate-activating enzyme</fullName>
    </alternativeName>
</protein>
<dbReference type="InterPro" id="IPR004821">
    <property type="entry name" value="Cyt_trans-like"/>
</dbReference>
<dbReference type="SUPFAM" id="SSF52374">
    <property type="entry name" value="Nucleotidylyl transferase"/>
    <property type="match status" value="1"/>
</dbReference>
<dbReference type="PANTHER" id="PTHR21299">
    <property type="entry name" value="CYTIDYLATE KINASE/PANTOATE-BETA-ALANINE LIGASE"/>
    <property type="match status" value="1"/>
</dbReference>
<dbReference type="GO" id="GO:0015940">
    <property type="term" value="P:pantothenate biosynthetic process"/>
    <property type="evidence" value="ECO:0007669"/>
    <property type="project" value="UniProtKB-UniRule"/>
</dbReference>
<feature type="binding site" evidence="8">
    <location>
        <position position="59"/>
    </location>
    <ligand>
        <name>(R)-pantoate</name>
        <dbReference type="ChEBI" id="CHEBI:15980"/>
    </ligand>
</feature>
<comment type="function">
    <text evidence="8">Catalyzes the condensation of pantoate with beta-alanine in an ATP-dependent reaction via a pantoyl-adenylate intermediate.</text>
</comment>
<dbReference type="AlphaFoldDB" id="A0A1F6GUQ6"/>
<name>A0A1F6GUQ6_9PROT</name>
<dbReference type="EC" id="6.3.2.1" evidence="8"/>
<organism evidence="9 10">
    <name type="scientific">Candidatus Lambdaproteobacteria bacterium RIFOXYD2_FULL_56_26</name>
    <dbReference type="NCBI Taxonomy" id="1817773"/>
    <lineage>
        <taxon>Bacteria</taxon>
        <taxon>Pseudomonadati</taxon>
        <taxon>Pseudomonadota</taxon>
        <taxon>Candidatus Lambdaproteobacteria</taxon>
    </lineage>
</organism>
<sequence length="280" mass="30681">MIVVDQTKDLFAWLDSAPQQTLGLVPTMGYLHAGHASLVERAKRENQRVAVSIFVNPLQFNNAEDLKNYPRNPAQDLKLLENAGCDLVFLPAPELIYPAGFDCKVTVGELSRPLEGSARPGHFDGVTTIVSKLFHLFTPTCAYFGEKDAQQLLVIQKMVQDLNFRLTIVPCPTLREPDGLAMSSRNARLSPDQRAEAMLLYKALSYCKDRIEAGAKDASELIAEMAGIVESSVAAVVDYIAISDPKDLSPVNVIESEVLVSLAVYLGQVRLIDNLKVSPP</sequence>
<dbReference type="Gene3D" id="3.30.1300.10">
    <property type="entry name" value="Pantoate-beta-alanine ligase, C-terminal domain"/>
    <property type="match status" value="1"/>
</dbReference>
<dbReference type="InterPro" id="IPR042176">
    <property type="entry name" value="Pantoate_ligase_C"/>
</dbReference>
<keyword evidence="3 8" id="KW-0436">Ligase</keyword>
<accession>A0A1F6GUQ6</accession>
<dbReference type="Pfam" id="PF02569">
    <property type="entry name" value="Pantoate_ligase"/>
    <property type="match status" value="1"/>
</dbReference>
<feature type="binding site" evidence="8">
    <location>
        <position position="174"/>
    </location>
    <ligand>
        <name>ATP</name>
        <dbReference type="ChEBI" id="CHEBI:30616"/>
    </ligand>
</feature>
<dbReference type="GO" id="GO:0005829">
    <property type="term" value="C:cytosol"/>
    <property type="evidence" value="ECO:0007669"/>
    <property type="project" value="TreeGrafter"/>
</dbReference>
<dbReference type="NCBIfam" id="TIGR00018">
    <property type="entry name" value="panC"/>
    <property type="match status" value="1"/>
</dbReference>
<comment type="caution">
    <text evidence="9">The sequence shown here is derived from an EMBL/GenBank/DDBJ whole genome shotgun (WGS) entry which is preliminary data.</text>
</comment>
<keyword evidence="4 8" id="KW-0566">Pantothenate biosynthesis</keyword>
<evidence type="ECO:0000256" key="3">
    <source>
        <dbReference type="ARBA" id="ARBA00022598"/>
    </source>
</evidence>
<comment type="subunit">
    <text evidence="8">Homodimer.</text>
</comment>
<feature type="active site" description="Proton donor" evidence="8">
    <location>
        <position position="35"/>
    </location>
</feature>
<proteinExistence type="inferred from homology"/>
<evidence type="ECO:0000256" key="7">
    <source>
        <dbReference type="ARBA" id="ARBA00048258"/>
    </source>
</evidence>
<dbReference type="PANTHER" id="PTHR21299:SF1">
    <property type="entry name" value="PANTOATE--BETA-ALANINE LIGASE"/>
    <property type="match status" value="1"/>
</dbReference>
<keyword evidence="5 8" id="KW-0547">Nucleotide-binding</keyword>
<evidence type="ECO:0000256" key="8">
    <source>
        <dbReference type="HAMAP-Rule" id="MF_00158"/>
    </source>
</evidence>
<dbReference type="InterPro" id="IPR014729">
    <property type="entry name" value="Rossmann-like_a/b/a_fold"/>
</dbReference>
<evidence type="ECO:0000313" key="10">
    <source>
        <dbReference type="Proteomes" id="UP000177583"/>
    </source>
</evidence>
<evidence type="ECO:0000256" key="1">
    <source>
        <dbReference type="ARBA" id="ARBA00004990"/>
    </source>
</evidence>
<dbReference type="InterPro" id="IPR003721">
    <property type="entry name" value="Pantoate_ligase"/>
</dbReference>
<feature type="binding site" evidence="8">
    <location>
        <position position="151"/>
    </location>
    <ligand>
        <name>(R)-pantoate</name>
        <dbReference type="ChEBI" id="CHEBI:15980"/>
    </ligand>
</feature>
<dbReference type="CDD" id="cd00560">
    <property type="entry name" value="PanC"/>
    <property type="match status" value="1"/>
</dbReference>
<dbReference type="UniPathway" id="UPA00028">
    <property type="reaction ID" value="UER00005"/>
</dbReference>